<keyword evidence="4" id="KW-0659">Purine metabolism</keyword>
<proteinExistence type="predicted"/>
<comment type="catalytic activity">
    <reaction evidence="1">
        <text>5-hydroxy-2-oxo-4-ureido-2,5-dihydro-1H-imidazole-5-carboxylate + H(+) = (S)-allantoin + CO2</text>
        <dbReference type="Rhea" id="RHEA:26301"/>
        <dbReference type="ChEBI" id="CHEBI:15378"/>
        <dbReference type="ChEBI" id="CHEBI:15678"/>
        <dbReference type="ChEBI" id="CHEBI:16526"/>
        <dbReference type="ChEBI" id="CHEBI:58639"/>
        <dbReference type="EC" id="4.1.1.97"/>
    </reaction>
</comment>
<dbReference type="PANTHER" id="PTHR43466">
    <property type="entry name" value="2-OXO-4-HYDROXY-4-CARBOXY-5-UREIDOIMIDAZOLINE DECARBOXYLASE-RELATED"/>
    <property type="match status" value="1"/>
</dbReference>
<dbReference type="InterPro" id="IPR017580">
    <property type="entry name" value="OHCU_decarboxylase-1"/>
</dbReference>
<protein>
    <recommendedName>
        <fullName evidence="3">2-oxo-4-hydroxy-4-carboxy-5-ureidoimidazoline decarboxylase</fullName>
        <ecNumber evidence="3">4.1.1.97</ecNumber>
    </recommendedName>
</protein>
<sequence>MSNQADLLLNKPSALNEHEFIQHYKDIYEHSSWVADAAWQHIQRCPRVADFDRRSALQALLYEIVESRDYEVKLALLRSHPDLAGKAALSGELTPSSTSEQAGVGLDQCTPAELARFTEYNNAYKAAFDFPFIMAVKGATKAQVLSAFESRINNNASQEFQTAMSQVHKIAAFRLAEK</sequence>
<feature type="domain" description="Oxo-4-hydroxy-4-carboxy-5-ureidoimidazoline decarboxylase" evidence="7">
    <location>
        <begin position="14"/>
        <end position="176"/>
    </location>
</feature>
<evidence type="ECO:0000313" key="9">
    <source>
        <dbReference type="Proteomes" id="UP001379949"/>
    </source>
</evidence>
<comment type="caution">
    <text evidence="8">The sequence shown here is derived from an EMBL/GenBank/DDBJ whole genome shotgun (WGS) entry which is preliminary data.</text>
</comment>
<keyword evidence="6 8" id="KW-0456">Lyase</keyword>
<dbReference type="NCBIfam" id="TIGR03164">
    <property type="entry name" value="UHCUDC"/>
    <property type="match status" value="1"/>
</dbReference>
<keyword evidence="5" id="KW-0210">Decarboxylase</keyword>
<keyword evidence="9" id="KW-1185">Reference proteome</keyword>
<evidence type="ECO:0000256" key="1">
    <source>
        <dbReference type="ARBA" id="ARBA00001163"/>
    </source>
</evidence>
<dbReference type="InterPro" id="IPR036778">
    <property type="entry name" value="OHCU_decarboxylase_sf"/>
</dbReference>
<evidence type="ECO:0000256" key="6">
    <source>
        <dbReference type="ARBA" id="ARBA00023239"/>
    </source>
</evidence>
<dbReference type="RefSeq" id="WP_341566828.1">
    <property type="nucleotide sequence ID" value="NZ_JBAKAR010000004.1"/>
</dbReference>
<dbReference type="PANTHER" id="PTHR43466:SF1">
    <property type="entry name" value="2-OXO-4-HYDROXY-4-CARBOXY-5-UREIDOIMIDAZOLINE DECARBOXYLASE-RELATED"/>
    <property type="match status" value="1"/>
</dbReference>
<dbReference type="SUPFAM" id="SSF158694">
    <property type="entry name" value="UraD-Like"/>
    <property type="match status" value="1"/>
</dbReference>
<comment type="pathway">
    <text evidence="2">Purine metabolism; urate degradation; (S)-allantoin from urate: step 3/3.</text>
</comment>
<organism evidence="8 9">
    <name type="scientific">Marinomonas arenicola</name>
    <dbReference type="NCBI Taxonomy" id="569601"/>
    <lineage>
        <taxon>Bacteria</taxon>
        <taxon>Pseudomonadati</taxon>
        <taxon>Pseudomonadota</taxon>
        <taxon>Gammaproteobacteria</taxon>
        <taxon>Oceanospirillales</taxon>
        <taxon>Oceanospirillaceae</taxon>
        <taxon>Marinomonas</taxon>
    </lineage>
</organism>
<dbReference type="Gene3D" id="1.10.3330.10">
    <property type="entry name" value="Oxo-4-hydroxy-4-carboxy-5-ureidoimidazoline decarboxylase"/>
    <property type="match status" value="1"/>
</dbReference>
<gene>
    <name evidence="8" type="primary">uraD</name>
    <name evidence="8" type="ORF">V6242_07475</name>
</gene>
<dbReference type="GO" id="GO:0051997">
    <property type="term" value="F:2-oxo-4-hydroxy-4-carboxy-5-ureidoimidazoline decarboxylase activity"/>
    <property type="evidence" value="ECO:0007669"/>
    <property type="project" value="UniProtKB-EC"/>
</dbReference>
<evidence type="ECO:0000259" key="7">
    <source>
        <dbReference type="Pfam" id="PF09349"/>
    </source>
</evidence>
<dbReference type="Pfam" id="PF09349">
    <property type="entry name" value="OHCU_decarbox"/>
    <property type="match status" value="1"/>
</dbReference>
<evidence type="ECO:0000256" key="3">
    <source>
        <dbReference type="ARBA" id="ARBA00012257"/>
    </source>
</evidence>
<name>A0ABU9G3C0_9GAMM</name>
<dbReference type="EC" id="4.1.1.97" evidence="3"/>
<evidence type="ECO:0000256" key="2">
    <source>
        <dbReference type="ARBA" id="ARBA00004754"/>
    </source>
</evidence>
<accession>A0ABU9G3C0</accession>
<dbReference type="Proteomes" id="UP001379949">
    <property type="component" value="Unassembled WGS sequence"/>
</dbReference>
<dbReference type="EMBL" id="JBAKAR010000004">
    <property type="protein sequence ID" value="MEL0612981.1"/>
    <property type="molecule type" value="Genomic_DNA"/>
</dbReference>
<evidence type="ECO:0000313" key="8">
    <source>
        <dbReference type="EMBL" id="MEL0612981.1"/>
    </source>
</evidence>
<reference evidence="8 9" key="1">
    <citation type="submission" date="2024-02" db="EMBL/GenBank/DDBJ databases">
        <title>Bacteria isolated from the canopy kelp, Nereocystis luetkeana.</title>
        <authorList>
            <person name="Pfister C.A."/>
            <person name="Younker I.T."/>
            <person name="Light S.H."/>
        </authorList>
    </citation>
    <scope>NUCLEOTIDE SEQUENCE [LARGE SCALE GENOMIC DNA]</scope>
    <source>
        <strain evidence="8 9">TI.4.07</strain>
    </source>
</reference>
<dbReference type="InterPro" id="IPR018020">
    <property type="entry name" value="OHCU_decarboxylase"/>
</dbReference>
<evidence type="ECO:0000256" key="5">
    <source>
        <dbReference type="ARBA" id="ARBA00022793"/>
    </source>
</evidence>
<evidence type="ECO:0000256" key="4">
    <source>
        <dbReference type="ARBA" id="ARBA00022631"/>
    </source>
</evidence>